<keyword evidence="6" id="KW-1185">Reference proteome</keyword>
<dbReference type="SUPFAM" id="SSF51197">
    <property type="entry name" value="Clavaminate synthase-like"/>
    <property type="match status" value="1"/>
</dbReference>
<evidence type="ECO:0000256" key="3">
    <source>
        <dbReference type="ARBA" id="ARBA00022723"/>
    </source>
</evidence>
<dbReference type="PANTHER" id="PTHR20883">
    <property type="entry name" value="PHYTANOYL-COA DIOXYGENASE DOMAIN CONTAINING 1"/>
    <property type="match status" value="1"/>
</dbReference>
<dbReference type="AlphaFoldDB" id="A0A5M9K270"/>
<name>A0A5M9K270_MONFR</name>
<evidence type="ECO:0000313" key="6">
    <source>
        <dbReference type="Proteomes" id="UP000322873"/>
    </source>
</evidence>
<dbReference type="Pfam" id="PF05721">
    <property type="entry name" value="PhyH"/>
    <property type="match status" value="1"/>
</dbReference>
<evidence type="ECO:0000256" key="4">
    <source>
        <dbReference type="ARBA" id="ARBA00023004"/>
    </source>
</evidence>
<reference evidence="5 6" key="1">
    <citation type="submission" date="2019-06" db="EMBL/GenBank/DDBJ databases">
        <title>Genome Sequence of the Brown Rot Fungal Pathogen Monilinia fructicola.</title>
        <authorList>
            <person name="De Miccolis Angelini R.M."/>
            <person name="Landi L."/>
            <person name="Abate D."/>
            <person name="Pollastro S."/>
            <person name="Romanazzi G."/>
            <person name="Faretra F."/>
        </authorList>
    </citation>
    <scope>NUCLEOTIDE SEQUENCE [LARGE SCALE GENOMIC DNA]</scope>
    <source>
        <strain evidence="5 6">Mfrc123</strain>
    </source>
</reference>
<keyword evidence="4" id="KW-0408">Iron</keyword>
<gene>
    <name evidence="5" type="ORF">EYC84_004232</name>
</gene>
<comment type="similarity">
    <text evidence="2">Belongs to the PhyH family.</text>
</comment>
<comment type="caution">
    <text evidence="5">The sequence shown here is derived from an EMBL/GenBank/DDBJ whole genome shotgun (WGS) entry which is preliminary data.</text>
</comment>
<protein>
    <submittedName>
        <fullName evidence="5">Uncharacterized protein</fullName>
    </submittedName>
</protein>
<dbReference type="InterPro" id="IPR008775">
    <property type="entry name" value="Phytyl_CoA_dOase-like"/>
</dbReference>
<organism evidence="5 6">
    <name type="scientific">Monilinia fructicola</name>
    <name type="common">Brown rot fungus</name>
    <name type="synonym">Ciboria fructicola</name>
    <dbReference type="NCBI Taxonomy" id="38448"/>
    <lineage>
        <taxon>Eukaryota</taxon>
        <taxon>Fungi</taxon>
        <taxon>Dikarya</taxon>
        <taxon>Ascomycota</taxon>
        <taxon>Pezizomycotina</taxon>
        <taxon>Leotiomycetes</taxon>
        <taxon>Helotiales</taxon>
        <taxon>Sclerotiniaceae</taxon>
        <taxon>Monilinia</taxon>
    </lineage>
</organism>
<accession>A0A5M9K270</accession>
<evidence type="ECO:0000256" key="2">
    <source>
        <dbReference type="ARBA" id="ARBA00005830"/>
    </source>
</evidence>
<comment type="cofactor">
    <cofactor evidence="1">
        <name>Fe cation</name>
        <dbReference type="ChEBI" id="CHEBI:24875"/>
    </cofactor>
</comment>
<dbReference type="EMBL" id="VICG01000002">
    <property type="protein sequence ID" value="KAA8575010.1"/>
    <property type="molecule type" value="Genomic_DNA"/>
</dbReference>
<dbReference type="Proteomes" id="UP000322873">
    <property type="component" value="Unassembled WGS sequence"/>
</dbReference>
<dbReference type="Gene3D" id="2.60.120.620">
    <property type="entry name" value="q2cbj1_9rhob like domain"/>
    <property type="match status" value="1"/>
</dbReference>
<evidence type="ECO:0000256" key="1">
    <source>
        <dbReference type="ARBA" id="ARBA00001962"/>
    </source>
</evidence>
<evidence type="ECO:0000313" key="5">
    <source>
        <dbReference type="EMBL" id="KAA8575010.1"/>
    </source>
</evidence>
<dbReference type="OrthoDB" id="445007at2759"/>
<dbReference type="PANTHER" id="PTHR20883:SF15">
    <property type="entry name" value="PHYTANOYL-COA DIOXYGENASE DOMAIN-CONTAINING PROTEIN 1"/>
    <property type="match status" value="1"/>
</dbReference>
<keyword evidence="3" id="KW-0479">Metal-binding</keyword>
<proteinExistence type="inferred from homology"/>
<dbReference type="VEuPathDB" id="FungiDB:MFRU_002g03580"/>
<sequence>MADSLSNDGMNESSVGDGPLLLTLLMGNNNNNHAAQAAQAIADTLNPNYFALELVPPQIDIEEELDSDPSVVNNDGDDEPLLLSLQLANQNNNRKGAISNNDINESSIGDGPLLLTLVMGNNNNNQVAQAAQAIADTLNPNYVALELVPPQIDIGEELDSDPSIVNNDGDDGPLLLGLQLANQNNNRSARAISGGAIPDTLDHRGINLQLLPSQSSSENANDISFLNTDTKDYRLIPSTNGEDGSLLMTLPLNNQNQNQEAAADYSISDTLDPAHAAPEFYLPANDVEEINGRHGPLNSLLYPPENDYTPGDTITESIPDVLEMKSQLLELHSHGNLITETVPVVFKWKSQILQGRLVPATENTKNGVENVTHVKLDKVSIIKDATSKSRSAFAKPFVAPNEANKGRLSDEQLQFWKDNGYLIIPNALSTVQKDLLLKNVHDAAGTLARGGERVQKHSYLPGQESYVHPSGRAIATLTEYAFKPDIEPLKRIQRLGCGIHRVIPAFRNAILTPFHSELAKSLGYEDPRIIQSLIIVKAAEVGARVVPHQDGCSGFTDPPSCTTFWYALEDCTTENGCLAVAPGSHRTQPITRRCRMDKDGRPEFFNLDRPVFAELEGVSDAAPSGKGESGEFQYKKLEVEAGSLVLMHGNLMHTSEANHSSKSRVAFNFNVVEGKLAWLADNYLQPYEGETEFEKLIGT</sequence>
<dbReference type="GO" id="GO:0046872">
    <property type="term" value="F:metal ion binding"/>
    <property type="evidence" value="ECO:0007669"/>
    <property type="project" value="UniProtKB-KW"/>
</dbReference>